<dbReference type="Pfam" id="PF00076">
    <property type="entry name" value="RRM_1"/>
    <property type="match status" value="1"/>
</dbReference>
<dbReference type="GO" id="GO:0048026">
    <property type="term" value="P:positive regulation of mRNA splicing, via spliceosome"/>
    <property type="evidence" value="ECO:0007669"/>
    <property type="project" value="TreeGrafter"/>
</dbReference>
<feature type="domain" description="RRM" evidence="3">
    <location>
        <begin position="254"/>
        <end position="334"/>
    </location>
</feature>
<dbReference type="GO" id="GO:0071011">
    <property type="term" value="C:precatalytic spliceosome"/>
    <property type="evidence" value="ECO:0007669"/>
    <property type="project" value="TreeGrafter"/>
</dbReference>
<dbReference type="SMART" id="SM00360">
    <property type="entry name" value="RRM"/>
    <property type="match status" value="1"/>
</dbReference>
<dbReference type="CDD" id="cd00590">
    <property type="entry name" value="RRM_SF"/>
    <property type="match status" value="1"/>
</dbReference>
<dbReference type="InterPro" id="IPR000504">
    <property type="entry name" value="RRM_dom"/>
</dbReference>
<feature type="compositionally biased region" description="Basic and acidic residues" evidence="2">
    <location>
        <begin position="200"/>
        <end position="214"/>
    </location>
</feature>
<evidence type="ECO:0000256" key="1">
    <source>
        <dbReference type="PROSITE-ProRule" id="PRU00176"/>
    </source>
</evidence>
<dbReference type="EMBL" id="LN714485">
    <property type="protein sequence ID" value="CEL69202.1"/>
    <property type="molecule type" value="Genomic_DNA"/>
</dbReference>
<feature type="compositionally biased region" description="Polar residues" evidence="2">
    <location>
        <begin position="424"/>
        <end position="433"/>
    </location>
</feature>
<evidence type="ECO:0000256" key="2">
    <source>
        <dbReference type="SAM" id="MobiDB-lite"/>
    </source>
</evidence>
<feature type="region of interest" description="Disordered" evidence="2">
    <location>
        <begin position="190"/>
        <end position="220"/>
    </location>
</feature>
<dbReference type="SUPFAM" id="SSF54928">
    <property type="entry name" value="RNA-binding domain, RBD"/>
    <property type="match status" value="1"/>
</dbReference>
<dbReference type="GO" id="GO:0005730">
    <property type="term" value="C:nucleolus"/>
    <property type="evidence" value="ECO:0007669"/>
    <property type="project" value="TreeGrafter"/>
</dbReference>
<dbReference type="InterPro" id="IPR012677">
    <property type="entry name" value="Nucleotide-bd_a/b_plait_sf"/>
</dbReference>
<gene>
    <name evidence="4" type="ORF">BN1204_049180</name>
</gene>
<organism evidence="4">
    <name type="scientific">Neospora caninum (strain Liverpool)</name>
    <dbReference type="NCBI Taxonomy" id="572307"/>
    <lineage>
        <taxon>Eukaryota</taxon>
        <taxon>Sar</taxon>
        <taxon>Alveolata</taxon>
        <taxon>Apicomplexa</taxon>
        <taxon>Conoidasida</taxon>
        <taxon>Coccidia</taxon>
        <taxon>Eucoccidiorida</taxon>
        <taxon>Eimeriorina</taxon>
        <taxon>Sarcocystidae</taxon>
        <taxon>Neospora</taxon>
    </lineage>
</organism>
<dbReference type="Gene3D" id="3.30.70.330">
    <property type="match status" value="1"/>
</dbReference>
<keyword evidence="1" id="KW-0694">RNA-binding</keyword>
<feature type="region of interest" description="Disordered" evidence="2">
    <location>
        <begin position="95"/>
        <end position="126"/>
    </location>
</feature>
<dbReference type="InterPro" id="IPR035979">
    <property type="entry name" value="RBD_domain_sf"/>
</dbReference>
<dbReference type="PROSITE" id="PS50102">
    <property type="entry name" value="RRM"/>
    <property type="match status" value="1"/>
</dbReference>
<dbReference type="AlphaFoldDB" id="A0A0F7ULW6"/>
<feature type="region of interest" description="Disordered" evidence="2">
    <location>
        <begin position="350"/>
        <end position="433"/>
    </location>
</feature>
<dbReference type="PANTHER" id="PTHR48030:SF3">
    <property type="entry name" value="SPLICING FACTOR 3B SUBUNIT 4"/>
    <property type="match status" value="1"/>
</dbReference>
<sequence>MGHINSGGKGCQPRPAESVAMFHETFSGQKRVLAEVHKYVTNATTQSLQALAMEGSVAGGVLSQFDGDLSRAELTRAISNELLRELPQRTRGSARNLEFVPPPPGFDAPNRRDAAPSPVYSYRPADQGSPVLINSRALSPADRSEASVQDASCRLAANAILQLLQSHSVAWKAGAPADNGRAEETDCWSVATHGSSGDSGTERLSQRVPHDFGKPRPHAAAQKCVKLSTARKTPSHAAQSAEGDLVERALAPGVKVFFGNVMPTTTEEEMYEIFRSFGECSGLVLLRDRRQRPRGAGFVTFKRKEDAEKAMKALDRKFCVEGATKPLEVRPPENYEQKRQRIRLLAQMRSQMNRDRSADGDIQDSSLQLPEGGKSVSPRPEPGTELKGRLGRGQRKTHSRTEAKSRETRTCRTFGDVHPPFRSGSGTVSSEPRSLSAVYSPILGATACEPLNADGRCEETNLRGAGVQETAGSAGVRQCSSSTKCSERTTGLHNIALRQKGSCLPCLNRCYNQGDHRPDAGVGGPSGADLQLHGLFAEYASQRTAPDRSPVPGAQAAFLRPHVEHPERGTGAGPFVLEDPSCLQRSCVRTGQMENCPDLSFLPSQVAKLQGRLGAHGGRGGYVTPLPRPQKPLGQVSSFLQSSLITEAVMDVLNFLMKESAGHV</sequence>
<feature type="compositionally biased region" description="Basic residues" evidence="2">
    <location>
        <begin position="389"/>
        <end position="398"/>
    </location>
</feature>
<dbReference type="PANTHER" id="PTHR48030">
    <property type="entry name" value="SPLICING FACTOR 3B SUBUNIT 4"/>
    <property type="match status" value="1"/>
</dbReference>
<evidence type="ECO:0000313" key="4">
    <source>
        <dbReference type="EMBL" id="CEL69202.1"/>
    </source>
</evidence>
<dbReference type="GO" id="GO:0003723">
    <property type="term" value="F:RNA binding"/>
    <property type="evidence" value="ECO:0007669"/>
    <property type="project" value="UniProtKB-UniRule"/>
</dbReference>
<dbReference type="InterPro" id="IPR052084">
    <property type="entry name" value="SF3B4_spliceosome_assoc"/>
</dbReference>
<protein>
    <submittedName>
        <fullName evidence="4">RNA recognition motif domain containing protein,putative</fullName>
    </submittedName>
</protein>
<reference evidence="4" key="1">
    <citation type="journal article" date="2015" name="PLoS ONE">
        <title>Comprehensive Evaluation of Toxoplasma gondii VEG and Neospora caninum LIV Genomes with Tachyzoite Stage Transcriptome and Proteome Defines Novel Transcript Features.</title>
        <authorList>
            <person name="Ramaprasad A."/>
            <person name="Mourier T."/>
            <person name="Naeem R."/>
            <person name="Malas T.B."/>
            <person name="Moussa E."/>
            <person name="Panigrahi A."/>
            <person name="Vermont S.J."/>
            <person name="Otto T.D."/>
            <person name="Wastling J."/>
            <person name="Pain A."/>
        </authorList>
    </citation>
    <scope>NUCLEOTIDE SEQUENCE</scope>
    <source>
        <strain evidence="4">Liverpool</strain>
    </source>
</reference>
<evidence type="ECO:0000259" key="3">
    <source>
        <dbReference type="PROSITE" id="PS50102"/>
    </source>
</evidence>
<feature type="compositionally biased region" description="Basic and acidic residues" evidence="2">
    <location>
        <begin position="399"/>
        <end position="410"/>
    </location>
</feature>
<accession>A0A0F7ULW6</accession>
<proteinExistence type="predicted"/>
<name>A0A0F7ULW6_NEOCL</name>